<sequence>MLRTFLLSSSLLLVCFLSVTAQEPPPAGQANPVKPTPESQAHAKKIWGYDCALCHGEKGDGKGDVADSMKLTLRDYTKPDSLKDMTDSQMFDIIVKGKGQMPGEEGRAKPDDVWNLVIYIRSMSKKG</sequence>
<dbReference type="KEGG" id="adin:H7849_14430"/>
<keyword evidence="3 4" id="KW-0408">Iron</keyword>
<feature type="domain" description="Cytochrome c" evidence="6">
    <location>
        <begin position="38"/>
        <end position="124"/>
    </location>
</feature>
<gene>
    <name evidence="7" type="ORF">H7849_14430</name>
</gene>
<dbReference type="InterPro" id="IPR036909">
    <property type="entry name" value="Cyt_c-like_dom_sf"/>
</dbReference>
<evidence type="ECO:0000313" key="8">
    <source>
        <dbReference type="Proteomes" id="UP000515312"/>
    </source>
</evidence>
<proteinExistence type="predicted"/>
<evidence type="ECO:0000256" key="5">
    <source>
        <dbReference type="SAM" id="SignalP"/>
    </source>
</evidence>
<evidence type="ECO:0000259" key="6">
    <source>
        <dbReference type="PROSITE" id="PS51007"/>
    </source>
</evidence>
<dbReference type="GO" id="GO:0009055">
    <property type="term" value="F:electron transfer activity"/>
    <property type="evidence" value="ECO:0007669"/>
    <property type="project" value="InterPro"/>
</dbReference>
<protein>
    <submittedName>
        <fullName evidence="7">Cytochrome c</fullName>
    </submittedName>
</protein>
<evidence type="ECO:0000313" key="7">
    <source>
        <dbReference type="EMBL" id="QNI30365.1"/>
    </source>
</evidence>
<dbReference type="SUPFAM" id="SSF46626">
    <property type="entry name" value="Cytochrome c"/>
    <property type="match status" value="1"/>
</dbReference>
<feature type="chain" id="PRO_5028930543" evidence="5">
    <location>
        <begin position="22"/>
        <end position="127"/>
    </location>
</feature>
<keyword evidence="1 4" id="KW-0349">Heme</keyword>
<keyword evidence="5" id="KW-0732">Signal</keyword>
<dbReference type="InterPro" id="IPR009056">
    <property type="entry name" value="Cyt_c-like_dom"/>
</dbReference>
<dbReference type="PANTHER" id="PTHR40394">
    <property type="entry name" value="LIPOPROTEIN-RELATED"/>
    <property type="match status" value="1"/>
</dbReference>
<evidence type="ECO:0000256" key="4">
    <source>
        <dbReference type="PROSITE-ProRule" id="PRU00433"/>
    </source>
</evidence>
<dbReference type="GO" id="GO:0020037">
    <property type="term" value="F:heme binding"/>
    <property type="evidence" value="ECO:0007669"/>
    <property type="project" value="InterPro"/>
</dbReference>
<dbReference type="PROSITE" id="PS51007">
    <property type="entry name" value="CYTC"/>
    <property type="match status" value="1"/>
</dbReference>
<evidence type="ECO:0000256" key="1">
    <source>
        <dbReference type="ARBA" id="ARBA00022617"/>
    </source>
</evidence>
<name>A0A7G8BCU5_9BACT</name>
<dbReference type="Proteomes" id="UP000515312">
    <property type="component" value="Chromosome"/>
</dbReference>
<dbReference type="AlphaFoldDB" id="A0A7G8BCU5"/>
<dbReference type="EMBL" id="CP060394">
    <property type="protein sequence ID" value="QNI30365.1"/>
    <property type="molecule type" value="Genomic_DNA"/>
</dbReference>
<dbReference type="GO" id="GO:0046872">
    <property type="term" value="F:metal ion binding"/>
    <property type="evidence" value="ECO:0007669"/>
    <property type="project" value="UniProtKB-KW"/>
</dbReference>
<dbReference type="PANTHER" id="PTHR40394:SF2">
    <property type="entry name" value="QUINOL:CYTOCHROME C OXIDOREDUCTASE MEMBRANE PROTEIN"/>
    <property type="match status" value="1"/>
</dbReference>
<dbReference type="Pfam" id="PF13442">
    <property type="entry name" value="Cytochrome_CBB3"/>
    <property type="match status" value="1"/>
</dbReference>
<evidence type="ECO:0000256" key="3">
    <source>
        <dbReference type="ARBA" id="ARBA00023004"/>
    </source>
</evidence>
<dbReference type="RefSeq" id="WP_186740217.1">
    <property type="nucleotide sequence ID" value="NZ_CP060394.1"/>
</dbReference>
<feature type="signal peptide" evidence="5">
    <location>
        <begin position="1"/>
        <end position="21"/>
    </location>
</feature>
<evidence type="ECO:0000256" key="2">
    <source>
        <dbReference type="ARBA" id="ARBA00022723"/>
    </source>
</evidence>
<accession>A0A7G8BCU5</accession>
<keyword evidence="8" id="KW-1185">Reference proteome</keyword>
<organism evidence="7 8">
    <name type="scientific">Alloacidobacterium dinghuense</name>
    <dbReference type="NCBI Taxonomy" id="2763107"/>
    <lineage>
        <taxon>Bacteria</taxon>
        <taxon>Pseudomonadati</taxon>
        <taxon>Acidobacteriota</taxon>
        <taxon>Terriglobia</taxon>
        <taxon>Terriglobales</taxon>
        <taxon>Acidobacteriaceae</taxon>
        <taxon>Alloacidobacterium</taxon>
    </lineage>
</organism>
<dbReference type="Gene3D" id="1.10.760.10">
    <property type="entry name" value="Cytochrome c-like domain"/>
    <property type="match status" value="1"/>
</dbReference>
<reference evidence="7 8" key="1">
    <citation type="submission" date="2020-08" db="EMBL/GenBank/DDBJ databases">
        <title>Edaphobacter telluris sp. nov. and Acidobacterium dinghuensis sp. nov., two acidobacteria isolated from forest soil.</title>
        <authorList>
            <person name="Fu J."/>
            <person name="Qiu L."/>
        </authorList>
    </citation>
    <scope>NUCLEOTIDE SEQUENCE [LARGE SCALE GENOMIC DNA]</scope>
    <source>
        <strain evidence="7">4Y35</strain>
    </source>
</reference>
<keyword evidence="2 4" id="KW-0479">Metal-binding</keyword>